<accession>A0A9K3DF18</accession>
<dbReference type="EMBL" id="MNCJ02000332">
    <property type="protein sequence ID" value="KAF5753618.1"/>
    <property type="molecule type" value="Genomic_DNA"/>
</dbReference>
<evidence type="ECO:0000313" key="1">
    <source>
        <dbReference type="EMBL" id="KAF5753618.1"/>
    </source>
</evidence>
<reference evidence="1" key="1">
    <citation type="journal article" date="2017" name="Nature">
        <title>The sunflower genome provides insights into oil metabolism, flowering and Asterid evolution.</title>
        <authorList>
            <person name="Badouin H."/>
            <person name="Gouzy J."/>
            <person name="Grassa C.J."/>
            <person name="Murat F."/>
            <person name="Staton S.E."/>
            <person name="Cottret L."/>
            <person name="Lelandais-Briere C."/>
            <person name="Owens G.L."/>
            <person name="Carrere S."/>
            <person name="Mayjonade B."/>
            <person name="Legrand L."/>
            <person name="Gill N."/>
            <person name="Kane N.C."/>
            <person name="Bowers J.E."/>
            <person name="Hubner S."/>
            <person name="Bellec A."/>
            <person name="Berard A."/>
            <person name="Berges H."/>
            <person name="Blanchet N."/>
            <person name="Boniface M.C."/>
            <person name="Brunel D."/>
            <person name="Catrice O."/>
            <person name="Chaidir N."/>
            <person name="Claudel C."/>
            <person name="Donnadieu C."/>
            <person name="Faraut T."/>
            <person name="Fievet G."/>
            <person name="Helmstetter N."/>
            <person name="King M."/>
            <person name="Knapp S.J."/>
            <person name="Lai Z."/>
            <person name="Le Paslier M.C."/>
            <person name="Lippi Y."/>
            <person name="Lorenzon L."/>
            <person name="Mandel J.R."/>
            <person name="Marage G."/>
            <person name="Marchand G."/>
            <person name="Marquand E."/>
            <person name="Bret-Mestries E."/>
            <person name="Morien E."/>
            <person name="Nambeesan S."/>
            <person name="Nguyen T."/>
            <person name="Pegot-Espagnet P."/>
            <person name="Pouilly N."/>
            <person name="Raftis F."/>
            <person name="Sallet E."/>
            <person name="Schiex T."/>
            <person name="Thomas J."/>
            <person name="Vandecasteele C."/>
            <person name="Vares D."/>
            <person name="Vear F."/>
            <person name="Vautrin S."/>
            <person name="Crespi M."/>
            <person name="Mangin B."/>
            <person name="Burke J.M."/>
            <person name="Salse J."/>
            <person name="Munos S."/>
            <person name="Vincourt P."/>
            <person name="Rieseberg L.H."/>
            <person name="Langlade N.B."/>
        </authorList>
    </citation>
    <scope>NUCLEOTIDE SEQUENCE</scope>
    <source>
        <tissue evidence="1">Leaves</tissue>
    </source>
</reference>
<evidence type="ECO:0000313" key="2">
    <source>
        <dbReference type="Proteomes" id="UP000215914"/>
    </source>
</evidence>
<proteinExistence type="predicted"/>
<dbReference type="Gramene" id="mRNA:HanXRQr2_Chr17g0782121">
    <property type="protein sequence ID" value="mRNA:HanXRQr2_Chr17g0782121"/>
    <property type="gene ID" value="HanXRQr2_Chr17g0782121"/>
</dbReference>
<protein>
    <submittedName>
        <fullName evidence="1">Uncharacterized protein</fullName>
    </submittedName>
</protein>
<organism evidence="1 2">
    <name type="scientific">Helianthus annuus</name>
    <name type="common">Common sunflower</name>
    <dbReference type="NCBI Taxonomy" id="4232"/>
    <lineage>
        <taxon>Eukaryota</taxon>
        <taxon>Viridiplantae</taxon>
        <taxon>Streptophyta</taxon>
        <taxon>Embryophyta</taxon>
        <taxon>Tracheophyta</taxon>
        <taxon>Spermatophyta</taxon>
        <taxon>Magnoliopsida</taxon>
        <taxon>eudicotyledons</taxon>
        <taxon>Gunneridae</taxon>
        <taxon>Pentapetalae</taxon>
        <taxon>asterids</taxon>
        <taxon>campanulids</taxon>
        <taxon>Asterales</taxon>
        <taxon>Asteraceae</taxon>
        <taxon>Asteroideae</taxon>
        <taxon>Heliantheae alliance</taxon>
        <taxon>Heliantheae</taxon>
        <taxon>Helianthus</taxon>
    </lineage>
</organism>
<reference evidence="1" key="2">
    <citation type="submission" date="2020-06" db="EMBL/GenBank/DDBJ databases">
        <title>Helianthus annuus Genome sequencing and assembly Release 2.</title>
        <authorList>
            <person name="Gouzy J."/>
            <person name="Langlade N."/>
            <person name="Munos S."/>
        </authorList>
    </citation>
    <scope>NUCLEOTIDE SEQUENCE</scope>
    <source>
        <tissue evidence="1">Leaves</tissue>
    </source>
</reference>
<sequence>MNMFHKWDLEIVELRVEAVVAEMLRLMKRENGGLGGVHDFAITVSVSEIQVRMGRFEYWDK</sequence>
<name>A0A9K3DF18_HELAN</name>
<dbReference type="AlphaFoldDB" id="A0A9K3DF18"/>
<keyword evidence="2" id="KW-1185">Reference proteome</keyword>
<gene>
    <name evidence="1" type="ORF">HanXRQr2_Chr17g0782121</name>
</gene>
<comment type="caution">
    <text evidence="1">The sequence shown here is derived from an EMBL/GenBank/DDBJ whole genome shotgun (WGS) entry which is preliminary data.</text>
</comment>
<dbReference type="Proteomes" id="UP000215914">
    <property type="component" value="Unassembled WGS sequence"/>
</dbReference>